<name>A0A0D2UCL0_CAPO3</name>
<organism evidence="3 4">
    <name type="scientific">Capsaspora owczarzaki (strain ATCC 30864)</name>
    <dbReference type="NCBI Taxonomy" id="595528"/>
    <lineage>
        <taxon>Eukaryota</taxon>
        <taxon>Filasterea</taxon>
        <taxon>Capsaspora</taxon>
    </lineage>
</organism>
<evidence type="ECO:0000256" key="1">
    <source>
        <dbReference type="SAM" id="Coils"/>
    </source>
</evidence>
<dbReference type="Proteomes" id="UP000008743">
    <property type="component" value="Unassembled WGS sequence"/>
</dbReference>
<feature type="region of interest" description="Disordered" evidence="2">
    <location>
        <begin position="139"/>
        <end position="194"/>
    </location>
</feature>
<gene>
    <name evidence="3" type="ORF">CAOG_003677</name>
</gene>
<evidence type="ECO:0000256" key="2">
    <source>
        <dbReference type="SAM" id="MobiDB-lite"/>
    </source>
</evidence>
<dbReference type="EMBL" id="KE346364">
    <property type="protein sequence ID" value="KJE92776.1"/>
    <property type="molecule type" value="Genomic_DNA"/>
</dbReference>
<dbReference type="AlphaFoldDB" id="A0A0D2UCL0"/>
<keyword evidence="4" id="KW-1185">Reference proteome</keyword>
<proteinExistence type="predicted"/>
<protein>
    <submittedName>
        <fullName evidence="3">Uncharacterized protein</fullName>
    </submittedName>
</protein>
<evidence type="ECO:0000313" key="3">
    <source>
        <dbReference type="EMBL" id="KJE92776.1"/>
    </source>
</evidence>
<feature type="region of interest" description="Disordered" evidence="2">
    <location>
        <begin position="334"/>
        <end position="357"/>
    </location>
</feature>
<sequence>MLLRVGVRTLRRGLATISASRPTPHQQPTVQCVQVLTRLQSSTAAAAAAVPPQQVEALLRSLVADPTSSSTGAAAAAAAAAAASTLPIHDLSRMLASQTNPVALAEFEHYLRSLSVDQRVRFLATMVYKPGEAHLAGTSAQDSIHAVEPSNELASNSGPALTGRAATRQEVHSSDAFKSPSSTSTSSTAPNVDASVVVMPERGADVRQTDSQLVMAKQVIELVSLFNHGTRKLTGSVLALMAFALIAPLLVLNKLLDDAMENISTDLIQIGGKFNPDPQVFANNLRQYYYDILRQQSTQTQQSPASQVLDQQVQALQAQVAQLEQRLAAAQSTPQAVQAAAPPTIPPALHPTADSTSTAALVEPLRQPVSVQHPIPLENDQTSR</sequence>
<dbReference type="InParanoid" id="A0A0D2UCL0"/>
<reference evidence="4" key="1">
    <citation type="submission" date="2011-02" db="EMBL/GenBank/DDBJ databases">
        <title>The Genome Sequence of Capsaspora owczarzaki ATCC 30864.</title>
        <authorList>
            <person name="Russ C."/>
            <person name="Cuomo C."/>
            <person name="Burger G."/>
            <person name="Gray M.W."/>
            <person name="Holland P.W.H."/>
            <person name="King N."/>
            <person name="Lang F.B.F."/>
            <person name="Roger A.J."/>
            <person name="Ruiz-Trillo I."/>
            <person name="Young S.K."/>
            <person name="Zeng Q."/>
            <person name="Gargeya S."/>
            <person name="Alvarado L."/>
            <person name="Berlin A."/>
            <person name="Chapman S.B."/>
            <person name="Chen Z."/>
            <person name="Freedman E."/>
            <person name="Gellesch M."/>
            <person name="Goldberg J."/>
            <person name="Griggs A."/>
            <person name="Gujja S."/>
            <person name="Heilman E."/>
            <person name="Heiman D."/>
            <person name="Howarth C."/>
            <person name="Mehta T."/>
            <person name="Neiman D."/>
            <person name="Pearson M."/>
            <person name="Roberts A."/>
            <person name="Saif S."/>
            <person name="Shea T."/>
            <person name="Shenoy N."/>
            <person name="Sisk P."/>
            <person name="Stolte C."/>
            <person name="Sykes S."/>
            <person name="White J."/>
            <person name="Yandava C."/>
            <person name="Haas B."/>
            <person name="Nusbaum C."/>
            <person name="Birren B."/>
        </authorList>
    </citation>
    <scope>NUCLEOTIDE SEQUENCE</scope>
    <source>
        <strain evidence="4">ATCC 30864</strain>
    </source>
</reference>
<keyword evidence="1" id="KW-0175">Coiled coil</keyword>
<dbReference type="RefSeq" id="XP_004363405.1">
    <property type="nucleotide sequence ID" value="XM_004363348.2"/>
</dbReference>
<feature type="compositionally biased region" description="Low complexity" evidence="2">
    <location>
        <begin position="176"/>
        <end position="188"/>
    </location>
</feature>
<evidence type="ECO:0000313" key="4">
    <source>
        <dbReference type="Proteomes" id="UP000008743"/>
    </source>
</evidence>
<accession>A0A0D2UCL0</accession>
<feature type="coiled-coil region" evidence="1">
    <location>
        <begin position="306"/>
        <end position="333"/>
    </location>
</feature>